<accession>A0A091ASH8</accession>
<evidence type="ECO:0000256" key="1">
    <source>
        <dbReference type="SAM" id="Phobius"/>
    </source>
</evidence>
<dbReference type="PATRIC" id="fig|1121015.4.peg.2288"/>
<keyword evidence="1" id="KW-1133">Transmembrane helix</keyword>
<sequence length="67" mass="6932">MSADLVRITASSAGAIAMAGACLLVGGFALGFACALWADNVSQRRAASRDLRYVAPPAPRPNPTLWS</sequence>
<dbReference type="PROSITE" id="PS51257">
    <property type="entry name" value="PROKAR_LIPOPROTEIN"/>
    <property type="match status" value="1"/>
</dbReference>
<proteinExistence type="predicted"/>
<reference evidence="2 3" key="1">
    <citation type="submission" date="2013-09" db="EMBL/GenBank/DDBJ databases">
        <title>Genome sequencing of Arenimonas oryziterrae.</title>
        <authorList>
            <person name="Chen F."/>
            <person name="Wang G."/>
        </authorList>
    </citation>
    <scope>NUCLEOTIDE SEQUENCE [LARGE SCALE GENOMIC DNA]</scope>
    <source>
        <strain evidence="2 3">YC6267</strain>
    </source>
</reference>
<evidence type="ECO:0000313" key="3">
    <source>
        <dbReference type="Proteomes" id="UP000029385"/>
    </source>
</evidence>
<organism evidence="2 3">
    <name type="scientific">Arenimonas oryziterrae DSM 21050 = YC6267</name>
    <dbReference type="NCBI Taxonomy" id="1121015"/>
    <lineage>
        <taxon>Bacteria</taxon>
        <taxon>Pseudomonadati</taxon>
        <taxon>Pseudomonadota</taxon>
        <taxon>Gammaproteobacteria</taxon>
        <taxon>Lysobacterales</taxon>
        <taxon>Lysobacteraceae</taxon>
        <taxon>Arenimonas</taxon>
    </lineage>
</organism>
<dbReference type="AlphaFoldDB" id="A0A091ASH8"/>
<dbReference type="STRING" id="1121015.GCA_000420545_01677"/>
<feature type="transmembrane region" description="Helical" evidence="1">
    <location>
        <begin position="12"/>
        <end position="38"/>
    </location>
</feature>
<dbReference type="Proteomes" id="UP000029385">
    <property type="component" value="Unassembled WGS sequence"/>
</dbReference>
<keyword evidence="1" id="KW-0472">Membrane</keyword>
<keyword evidence="1" id="KW-0812">Transmembrane</keyword>
<gene>
    <name evidence="2" type="ORF">N789_14100</name>
</gene>
<keyword evidence="3" id="KW-1185">Reference proteome</keyword>
<dbReference type="EMBL" id="AVCI01000011">
    <property type="protein sequence ID" value="KFN42321.1"/>
    <property type="molecule type" value="Genomic_DNA"/>
</dbReference>
<name>A0A091ASH8_9GAMM</name>
<comment type="caution">
    <text evidence="2">The sequence shown here is derived from an EMBL/GenBank/DDBJ whole genome shotgun (WGS) entry which is preliminary data.</text>
</comment>
<protein>
    <submittedName>
        <fullName evidence="2">Uncharacterized protein</fullName>
    </submittedName>
</protein>
<evidence type="ECO:0000313" key="2">
    <source>
        <dbReference type="EMBL" id="KFN42321.1"/>
    </source>
</evidence>